<evidence type="ECO:0000313" key="2">
    <source>
        <dbReference type="Proteomes" id="UP000663844"/>
    </source>
</evidence>
<dbReference type="AlphaFoldDB" id="A0A820MBM2"/>
<comment type="caution">
    <text evidence="1">The sequence shown here is derived from an EMBL/GenBank/DDBJ whole genome shotgun (WGS) entry which is preliminary data.</text>
</comment>
<feature type="non-terminal residue" evidence="1">
    <location>
        <position position="30"/>
    </location>
</feature>
<reference evidence="1" key="1">
    <citation type="submission" date="2021-02" db="EMBL/GenBank/DDBJ databases">
        <authorList>
            <person name="Nowell W R."/>
        </authorList>
    </citation>
    <scope>NUCLEOTIDE SEQUENCE</scope>
</reference>
<protein>
    <submittedName>
        <fullName evidence="1">Uncharacterized protein</fullName>
    </submittedName>
</protein>
<proteinExistence type="predicted"/>
<evidence type="ECO:0000313" key="1">
    <source>
        <dbReference type="EMBL" id="CAF4369412.1"/>
    </source>
</evidence>
<sequence length="30" mass="3715">MNSRTLKRISNVRLKARSELKLDEWQQHNY</sequence>
<organism evidence="1 2">
    <name type="scientific">Adineta steineri</name>
    <dbReference type="NCBI Taxonomy" id="433720"/>
    <lineage>
        <taxon>Eukaryota</taxon>
        <taxon>Metazoa</taxon>
        <taxon>Spiralia</taxon>
        <taxon>Gnathifera</taxon>
        <taxon>Rotifera</taxon>
        <taxon>Eurotatoria</taxon>
        <taxon>Bdelloidea</taxon>
        <taxon>Adinetida</taxon>
        <taxon>Adinetidae</taxon>
        <taxon>Adineta</taxon>
    </lineage>
</organism>
<dbReference type="EMBL" id="CAJOAZ010022826">
    <property type="protein sequence ID" value="CAF4369412.1"/>
    <property type="molecule type" value="Genomic_DNA"/>
</dbReference>
<dbReference type="Proteomes" id="UP000663844">
    <property type="component" value="Unassembled WGS sequence"/>
</dbReference>
<gene>
    <name evidence="1" type="ORF">OXD698_LOCUS49756</name>
</gene>
<accession>A0A820MBM2</accession>
<name>A0A820MBM2_9BILA</name>